<evidence type="ECO:0000313" key="4">
    <source>
        <dbReference type="Proteomes" id="UP000799640"/>
    </source>
</evidence>
<sequence>MPHDLRTHLVYFNEEGDASPHNHVGRPVEGTVTDISGREAEFKLDEHGFCLARQVTNVDDFLDEENVKAHYYPEIEQLLKEVTGASRVIIFNHITRLSQTLDHKKAPDDQLLARPAVKWVHLDRFSAPDAARELIFKHAPTAAEAEKLVQKRYQVLNIWRPIKTILRDPFGIASEVPDSDLVIMPYSTPEEKGVKYGVRASPNHHWYYKYKQEPNEVLIFKAFDTSTSVKETRVPHSAFTDPDEEDKAPRESIETRALLFYDE</sequence>
<accession>A0A6G1HZ97</accession>
<evidence type="ECO:0000256" key="2">
    <source>
        <dbReference type="ARBA" id="ARBA00023604"/>
    </source>
</evidence>
<proteinExistence type="inferred from homology"/>
<dbReference type="Proteomes" id="UP000799640">
    <property type="component" value="Unassembled WGS sequence"/>
</dbReference>
<dbReference type="PANTHER" id="PTHR34598:SF3">
    <property type="entry name" value="OXIDOREDUCTASE AN1597"/>
    <property type="match status" value="1"/>
</dbReference>
<dbReference type="PANTHER" id="PTHR34598">
    <property type="entry name" value="BLL6449 PROTEIN"/>
    <property type="match status" value="1"/>
</dbReference>
<name>A0A6G1HZ97_9PEZI</name>
<comment type="similarity">
    <text evidence="2">Belongs to the asaB hydroxylase/desaturase family.</text>
</comment>
<dbReference type="EMBL" id="ML996693">
    <property type="protein sequence ID" value="KAF2401065.1"/>
    <property type="molecule type" value="Genomic_DNA"/>
</dbReference>
<dbReference type="AlphaFoldDB" id="A0A6G1HZ97"/>
<dbReference type="OrthoDB" id="412788at2759"/>
<protein>
    <recommendedName>
        <fullName evidence="5">Methyltransferase</fullName>
    </recommendedName>
</protein>
<evidence type="ECO:0000313" key="3">
    <source>
        <dbReference type="EMBL" id="KAF2401065.1"/>
    </source>
</evidence>
<gene>
    <name evidence="3" type="ORF">EJ06DRAFT_375101</name>
</gene>
<evidence type="ECO:0000256" key="1">
    <source>
        <dbReference type="ARBA" id="ARBA00023002"/>
    </source>
</evidence>
<keyword evidence="1" id="KW-0560">Oxidoreductase</keyword>
<keyword evidence="4" id="KW-1185">Reference proteome</keyword>
<dbReference type="NCBIfam" id="NF041278">
    <property type="entry name" value="CmcJ_NvfI_EfuI"/>
    <property type="match status" value="1"/>
</dbReference>
<evidence type="ECO:0008006" key="5">
    <source>
        <dbReference type="Google" id="ProtNLM"/>
    </source>
</evidence>
<dbReference type="InterPro" id="IPR044053">
    <property type="entry name" value="AsaB-like"/>
</dbReference>
<organism evidence="3 4">
    <name type="scientific">Trichodelitschia bisporula</name>
    <dbReference type="NCBI Taxonomy" id="703511"/>
    <lineage>
        <taxon>Eukaryota</taxon>
        <taxon>Fungi</taxon>
        <taxon>Dikarya</taxon>
        <taxon>Ascomycota</taxon>
        <taxon>Pezizomycotina</taxon>
        <taxon>Dothideomycetes</taxon>
        <taxon>Dothideomycetes incertae sedis</taxon>
        <taxon>Phaeotrichales</taxon>
        <taxon>Phaeotrichaceae</taxon>
        <taxon>Trichodelitschia</taxon>
    </lineage>
</organism>
<reference evidence="3" key="1">
    <citation type="journal article" date="2020" name="Stud. Mycol.">
        <title>101 Dothideomycetes genomes: a test case for predicting lifestyles and emergence of pathogens.</title>
        <authorList>
            <person name="Haridas S."/>
            <person name="Albert R."/>
            <person name="Binder M."/>
            <person name="Bloem J."/>
            <person name="Labutti K."/>
            <person name="Salamov A."/>
            <person name="Andreopoulos B."/>
            <person name="Baker S."/>
            <person name="Barry K."/>
            <person name="Bills G."/>
            <person name="Bluhm B."/>
            <person name="Cannon C."/>
            <person name="Castanera R."/>
            <person name="Culley D."/>
            <person name="Daum C."/>
            <person name="Ezra D."/>
            <person name="Gonzalez J."/>
            <person name="Henrissat B."/>
            <person name="Kuo A."/>
            <person name="Liang C."/>
            <person name="Lipzen A."/>
            <person name="Lutzoni F."/>
            <person name="Magnuson J."/>
            <person name="Mondo S."/>
            <person name="Nolan M."/>
            <person name="Ohm R."/>
            <person name="Pangilinan J."/>
            <person name="Park H.-J."/>
            <person name="Ramirez L."/>
            <person name="Alfaro M."/>
            <person name="Sun H."/>
            <person name="Tritt A."/>
            <person name="Yoshinaga Y."/>
            <person name="Zwiers L.-H."/>
            <person name="Turgeon B."/>
            <person name="Goodwin S."/>
            <person name="Spatafora J."/>
            <person name="Crous P."/>
            <person name="Grigoriev I."/>
        </authorList>
    </citation>
    <scope>NUCLEOTIDE SEQUENCE</scope>
    <source>
        <strain evidence="3">CBS 262.69</strain>
    </source>
</reference>
<dbReference type="GO" id="GO:0016491">
    <property type="term" value="F:oxidoreductase activity"/>
    <property type="evidence" value="ECO:0007669"/>
    <property type="project" value="UniProtKB-KW"/>
</dbReference>